<evidence type="ECO:0000313" key="2">
    <source>
        <dbReference type="EMBL" id="KAF4650593.1"/>
    </source>
</evidence>
<sequence length="250" mass="27746">MAFVFFVLAEFYSKASYTSTSSNAGGNVNSTTADLAVINIAILTDSIEGDEALIGDVCRNSRQGGKIHGWLFNREVRVCGVSGHNPEKSLSSLPDNAVEMENLSGIRKWADMIILSCPPVLAENLLRSLVECYRQSLSVPSVICLVLRPDYTLRFDRRGLLAMSDITTCTLRPNGLSAVGVVYHDGMSGYAIGSHDSICSEMIASLLKRKTEPVKVDQVRIMKRLIDIMRRLIDIMKRLIDIMKRPFLWS</sequence>
<reference evidence="2 3" key="1">
    <citation type="submission" date="2020-04" db="EMBL/GenBank/DDBJ databases">
        <title>Perkinsus chesapeaki whole genome sequence.</title>
        <authorList>
            <person name="Bogema D.R."/>
        </authorList>
    </citation>
    <scope>NUCLEOTIDE SEQUENCE [LARGE SCALE GENOMIC DNA]</scope>
    <source>
        <strain evidence="2">ATCC PRA-425</strain>
    </source>
</reference>
<organism evidence="2 3">
    <name type="scientific">Perkinsus chesapeaki</name>
    <name type="common">Clam parasite</name>
    <name type="synonym">Perkinsus andrewsi</name>
    <dbReference type="NCBI Taxonomy" id="330153"/>
    <lineage>
        <taxon>Eukaryota</taxon>
        <taxon>Sar</taxon>
        <taxon>Alveolata</taxon>
        <taxon>Perkinsozoa</taxon>
        <taxon>Perkinsea</taxon>
        <taxon>Perkinsida</taxon>
        <taxon>Perkinsidae</taxon>
        <taxon>Perkinsus</taxon>
    </lineage>
</organism>
<dbReference type="AlphaFoldDB" id="A0A7J6KTC9"/>
<feature type="chain" id="PRO_5029712650" evidence="1">
    <location>
        <begin position="18"/>
        <end position="250"/>
    </location>
</feature>
<evidence type="ECO:0000313" key="3">
    <source>
        <dbReference type="Proteomes" id="UP000591131"/>
    </source>
</evidence>
<keyword evidence="1" id="KW-0732">Signal</keyword>
<proteinExistence type="predicted"/>
<name>A0A7J6KTC9_PERCH</name>
<comment type="caution">
    <text evidence="2">The sequence shown here is derived from an EMBL/GenBank/DDBJ whole genome shotgun (WGS) entry which is preliminary data.</text>
</comment>
<accession>A0A7J6KTC9</accession>
<gene>
    <name evidence="2" type="ORF">FOL47_001037</name>
</gene>
<keyword evidence="3" id="KW-1185">Reference proteome</keyword>
<dbReference type="Proteomes" id="UP000591131">
    <property type="component" value="Unassembled WGS sequence"/>
</dbReference>
<protein>
    <submittedName>
        <fullName evidence="2">Uncharacterized protein</fullName>
    </submittedName>
</protein>
<evidence type="ECO:0000256" key="1">
    <source>
        <dbReference type="SAM" id="SignalP"/>
    </source>
</evidence>
<feature type="signal peptide" evidence="1">
    <location>
        <begin position="1"/>
        <end position="17"/>
    </location>
</feature>
<dbReference type="EMBL" id="JAAPAO010001224">
    <property type="protein sequence ID" value="KAF4650593.1"/>
    <property type="molecule type" value="Genomic_DNA"/>
</dbReference>